<feature type="compositionally biased region" description="Low complexity" evidence="1">
    <location>
        <begin position="101"/>
        <end position="121"/>
    </location>
</feature>
<proteinExistence type="predicted"/>
<gene>
    <name evidence="2" type="ORF">LZ536_01070</name>
</gene>
<evidence type="ECO:0000313" key="2">
    <source>
        <dbReference type="EMBL" id="MCL6682497.1"/>
    </source>
</evidence>
<comment type="caution">
    <text evidence="2">The sequence shown here is derived from an EMBL/GenBank/DDBJ whole genome shotgun (WGS) entry which is preliminary data.</text>
</comment>
<organism evidence="2 3">
    <name type="scientific">Sphingomonas alba</name>
    <dbReference type="NCBI Taxonomy" id="2908208"/>
    <lineage>
        <taxon>Bacteria</taxon>
        <taxon>Pseudomonadati</taxon>
        <taxon>Pseudomonadota</taxon>
        <taxon>Alphaproteobacteria</taxon>
        <taxon>Sphingomonadales</taxon>
        <taxon>Sphingomonadaceae</taxon>
        <taxon>Sphingomonas</taxon>
    </lineage>
</organism>
<reference evidence="2" key="1">
    <citation type="submission" date="2022-05" db="EMBL/GenBank/DDBJ databases">
        <authorList>
            <person name="Jo J.-H."/>
            <person name="Im W.-T."/>
        </authorList>
    </citation>
    <scope>NUCLEOTIDE SEQUENCE</scope>
    <source>
        <strain evidence="2">SE158</strain>
    </source>
</reference>
<name>A0ABT0RIP2_9SPHN</name>
<sequence>MTDPKVEAARIEVERSKAEMLGTAKVLQQRLQPGKLTRDAWESAKEKGADLAEDAVDAVRKRPYAASGAVAALALFIAREPIMDLFGKLTDAMTSKKKPSAKAPAKPAAKPRAPRKPATAK</sequence>
<feature type="region of interest" description="Disordered" evidence="1">
    <location>
        <begin position="93"/>
        <end position="121"/>
    </location>
</feature>
<evidence type="ECO:0000313" key="3">
    <source>
        <dbReference type="Proteomes" id="UP001165363"/>
    </source>
</evidence>
<protein>
    <recommendedName>
        <fullName evidence="4">DUF3618 domain-containing protein</fullName>
    </recommendedName>
</protein>
<dbReference type="RefSeq" id="WP_249846466.1">
    <property type="nucleotide sequence ID" value="NZ_JAMGBD010000001.1"/>
</dbReference>
<evidence type="ECO:0008006" key="4">
    <source>
        <dbReference type="Google" id="ProtNLM"/>
    </source>
</evidence>
<dbReference type="EMBL" id="JAMGBD010000001">
    <property type="protein sequence ID" value="MCL6682497.1"/>
    <property type="molecule type" value="Genomic_DNA"/>
</dbReference>
<accession>A0ABT0RIP2</accession>
<dbReference type="Proteomes" id="UP001165363">
    <property type="component" value="Unassembled WGS sequence"/>
</dbReference>
<keyword evidence="3" id="KW-1185">Reference proteome</keyword>
<evidence type="ECO:0000256" key="1">
    <source>
        <dbReference type="SAM" id="MobiDB-lite"/>
    </source>
</evidence>